<evidence type="ECO:0000313" key="2">
    <source>
        <dbReference type="EMBL" id="MCY1141491.1"/>
    </source>
</evidence>
<dbReference type="Proteomes" id="UP001151002">
    <property type="component" value="Unassembled WGS sequence"/>
</dbReference>
<gene>
    <name evidence="2" type="ORF">OWR29_26135</name>
</gene>
<protein>
    <submittedName>
        <fullName evidence="2">Uncharacterized protein</fullName>
    </submittedName>
</protein>
<evidence type="ECO:0000313" key="3">
    <source>
        <dbReference type="Proteomes" id="UP001151002"/>
    </source>
</evidence>
<feature type="transmembrane region" description="Helical" evidence="1">
    <location>
        <begin position="192"/>
        <end position="209"/>
    </location>
</feature>
<accession>A0ABT4B4S3</accession>
<feature type="transmembrane region" description="Helical" evidence="1">
    <location>
        <begin position="81"/>
        <end position="104"/>
    </location>
</feature>
<keyword evidence="3" id="KW-1185">Reference proteome</keyword>
<feature type="transmembrane region" description="Helical" evidence="1">
    <location>
        <begin position="44"/>
        <end position="69"/>
    </location>
</feature>
<keyword evidence="1" id="KW-0812">Transmembrane</keyword>
<proteinExistence type="predicted"/>
<sequence>MTGTPPPASRRALYVVFAVAGGVAELVIAALVSVAAAAETENAGGWLVANGATVAVAPALSVAAAVLAPHHQQRSLTLARAAICWALARTCGLLAVVWVLLIRAGGDTTPAWTTGVLLFAAAALTLTARGQRRYLPPAKPHPHACSASAGEQTSAVPAAVRHGWPQALGRWAICIAVAMALTATLQNLGAPVVIRLIAASAVGVACFAVRDIRWTRR</sequence>
<reference evidence="2" key="1">
    <citation type="submission" date="2022-11" db="EMBL/GenBank/DDBJ databases">
        <authorList>
            <person name="Somphong A."/>
            <person name="Phongsopitanun W."/>
        </authorList>
    </citation>
    <scope>NUCLEOTIDE SEQUENCE</scope>
    <source>
        <strain evidence="2">Pm04-4</strain>
    </source>
</reference>
<feature type="transmembrane region" description="Helical" evidence="1">
    <location>
        <begin position="12"/>
        <end position="38"/>
    </location>
</feature>
<feature type="transmembrane region" description="Helical" evidence="1">
    <location>
        <begin position="110"/>
        <end position="128"/>
    </location>
</feature>
<evidence type="ECO:0000256" key="1">
    <source>
        <dbReference type="SAM" id="Phobius"/>
    </source>
</evidence>
<keyword evidence="1" id="KW-1133">Transmembrane helix</keyword>
<name>A0ABT4B4S3_9ACTN</name>
<dbReference type="RefSeq" id="WP_267565875.1">
    <property type="nucleotide sequence ID" value="NZ_JAPNTZ010000009.1"/>
</dbReference>
<organism evidence="2 3">
    <name type="scientific">Paractinoplanes pyxinae</name>
    <dbReference type="NCBI Taxonomy" id="2997416"/>
    <lineage>
        <taxon>Bacteria</taxon>
        <taxon>Bacillati</taxon>
        <taxon>Actinomycetota</taxon>
        <taxon>Actinomycetes</taxon>
        <taxon>Micromonosporales</taxon>
        <taxon>Micromonosporaceae</taxon>
        <taxon>Paractinoplanes</taxon>
    </lineage>
</organism>
<feature type="transmembrane region" description="Helical" evidence="1">
    <location>
        <begin position="168"/>
        <end position="186"/>
    </location>
</feature>
<comment type="caution">
    <text evidence="2">The sequence shown here is derived from an EMBL/GenBank/DDBJ whole genome shotgun (WGS) entry which is preliminary data.</text>
</comment>
<keyword evidence="1" id="KW-0472">Membrane</keyword>
<dbReference type="EMBL" id="JAPNTZ010000009">
    <property type="protein sequence ID" value="MCY1141491.1"/>
    <property type="molecule type" value="Genomic_DNA"/>
</dbReference>